<dbReference type="Pfam" id="PF13545">
    <property type="entry name" value="HTH_Crp_2"/>
    <property type="match status" value="1"/>
</dbReference>
<sequence>MLTAQPPPVSNLLLDGLPRKERNRILHDCEQVELVFGKILCEAEQPFRYLYFPLTGFISLVATLGEHPPLELGLIGNEGMLGATLALGINAAPCRAVVQGPGSAWRISATQLRQLLPECPRLLRTLKRYLYVLLTQLAQNAACGHFHEVEPRLARWLLMTHDRAHADNFHLTHEYLAEMLGVRRSGVTIAAGALQLRQLIHYSRGQITILDRLGLEAAACECYNALSADYSRLFSAPAAAPV</sequence>
<evidence type="ECO:0000256" key="1">
    <source>
        <dbReference type="ARBA" id="ARBA00023015"/>
    </source>
</evidence>
<dbReference type="Proteomes" id="UP000501379">
    <property type="component" value="Chromosome"/>
</dbReference>
<dbReference type="PANTHER" id="PTHR24567">
    <property type="entry name" value="CRP FAMILY TRANSCRIPTIONAL REGULATORY PROTEIN"/>
    <property type="match status" value="1"/>
</dbReference>
<dbReference type="GO" id="GO:0003700">
    <property type="term" value="F:DNA-binding transcription factor activity"/>
    <property type="evidence" value="ECO:0007669"/>
    <property type="project" value="TreeGrafter"/>
</dbReference>
<dbReference type="SMART" id="SM00100">
    <property type="entry name" value="cNMP"/>
    <property type="match status" value="1"/>
</dbReference>
<dbReference type="InterPro" id="IPR036388">
    <property type="entry name" value="WH-like_DNA-bd_sf"/>
</dbReference>
<evidence type="ECO:0000259" key="4">
    <source>
        <dbReference type="SMART" id="SM00100"/>
    </source>
</evidence>
<dbReference type="InterPro" id="IPR012318">
    <property type="entry name" value="HTH_CRP"/>
</dbReference>
<reference evidence="5" key="1">
    <citation type="submission" date="2020-07" db="EMBL/GenBank/DDBJ databases">
        <title>Nitrate ammonifying Pseudomonas campi sp. nov. isolated from German agricultural grassland.</title>
        <authorList>
            <person name="Timsy T."/>
            <person name="Ulrich A."/>
            <person name="Spanner T."/>
            <person name="Foesel B."/>
            <person name="Kolb S."/>
            <person name="Horn M.A."/>
            <person name="Behrendt U."/>
        </authorList>
    </citation>
    <scope>NUCLEOTIDE SEQUENCE</scope>
    <source>
        <strain evidence="5">S1-A32-2</strain>
    </source>
</reference>
<dbReference type="Gene3D" id="1.10.10.10">
    <property type="entry name" value="Winged helix-like DNA-binding domain superfamily/Winged helix DNA-binding domain"/>
    <property type="match status" value="1"/>
</dbReference>
<dbReference type="KEGG" id="pcam:HNE05_12080"/>
<evidence type="ECO:0000313" key="6">
    <source>
        <dbReference type="Proteomes" id="UP000501379"/>
    </source>
</evidence>
<evidence type="ECO:0000256" key="3">
    <source>
        <dbReference type="ARBA" id="ARBA00023163"/>
    </source>
</evidence>
<dbReference type="Pfam" id="PF00027">
    <property type="entry name" value="cNMP_binding"/>
    <property type="match status" value="1"/>
</dbReference>
<dbReference type="GO" id="GO:0005829">
    <property type="term" value="C:cytosol"/>
    <property type="evidence" value="ECO:0007669"/>
    <property type="project" value="TreeGrafter"/>
</dbReference>
<gene>
    <name evidence="5" type="ORF">HNE05_12080</name>
</gene>
<dbReference type="InterPro" id="IPR036390">
    <property type="entry name" value="WH_DNA-bd_sf"/>
</dbReference>
<dbReference type="PANTHER" id="PTHR24567:SF74">
    <property type="entry name" value="HTH-TYPE TRANSCRIPTIONAL REGULATOR ARCR"/>
    <property type="match status" value="1"/>
</dbReference>
<dbReference type="InterPro" id="IPR018490">
    <property type="entry name" value="cNMP-bd_dom_sf"/>
</dbReference>
<feature type="domain" description="Cyclic nucleotide-binding" evidence="4">
    <location>
        <begin position="13"/>
        <end position="131"/>
    </location>
</feature>
<dbReference type="EMBL" id="CP053697">
    <property type="protein sequence ID" value="QKE64055.1"/>
    <property type="molecule type" value="Genomic_DNA"/>
</dbReference>
<accession>A0A6M8G525</accession>
<evidence type="ECO:0000256" key="2">
    <source>
        <dbReference type="ARBA" id="ARBA00023125"/>
    </source>
</evidence>
<dbReference type="SUPFAM" id="SSF46785">
    <property type="entry name" value="Winged helix' DNA-binding domain"/>
    <property type="match status" value="1"/>
</dbReference>
<protein>
    <submittedName>
        <fullName evidence="5">Crp/Fnr family transcriptional regulator</fullName>
    </submittedName>
</protein>
<proteinExistence type="predicted"/>
<keyword evidence="3" id="KW-0804">Transcription</keyword>
<dbReference type="AlphaFoldDB" id="A0A6M8G525"/>
<evidence type="ECO:0000313" key="5">
    <source>
        <dbReference type="EMBL" id="QKE64055.1"/>
    </source>
</evidence>
<dbReference type="Gene3D" id="2.60.120.10">
    <property type="entry name" value="Jelly Rolls"/>
    <property type="match status" value="1"/>
</dbReference>
<dbReference type="GO" id="GO:0003677">
    <property type="term" value="F:DNA binding"/>
    <property type="evidence" value="ECO:0007669"/>
    <property type="project" value="UniProtKB-KW"/>
</dbReference>
<dbReference type="SUPFAM" id="SSF51206">
    <property type="entry name" value="cAMP-binding domain-like"/>
    <property type="match status" value="1"/>
</dbReference>
<keyword evidence="1" id="KW-0805">Transcription regulation</keyword>
<organism evidence="5 6">
    <name type="scientific">Aquipseudomonas campi</name>
    <dbReference type="NCBI Taxonomy" id="2731681"/>
    <lineage>
        <taxon>Bacteria</taxon>
        <taxon>Pseudomonadati</taxon>
        <taxon>Pseudomonadota</taxon>
        <taxon>Gammaproteobacteria</taxon>
        <taxon>Pseudomonadales</taxon>
        <taxon>Pseudomonadaceae</taxon>
        <taxon>Aquipseudomonas</taxon>
    </lineage>
</organism>
<name>A0A6M8G525_9GAMM</name>
<dbReference type="InterPro" id="IPR000595">
    <property type="entry name" value="cNMP-bd_dom"/>
</dbReference>
<keyword evidence="6" id="KW-1185">Reference proteome</keyword>
<keyword evidence="2" id="KW-0238">DNA-binding</keyword>
<dbReference type="RefSeq" id="WP_173208618.1">
    <property type="nucleotide sequence ID" value="NZ_CP053697.2"/>
</dbReference>
<dbReference type="InterPro" id="IPR014710">
    <property type="entry name" value="RmlC-like_jellyroll"/>
</dbReference>
<dbReference type="InterPro" id="IPR050397">
    <property type="entry name" value="Env_Response_Regulators"/>
</dbReference>